<comment type="caution">
    <text evidence="4">The sequence shown here is derived from an EMBL/GenBank/DDBJ whole genome shotgun (WGS) entry which is preliminary data.</text>
</comment>
<evidence type="ECO:0000313" key="4">
    <source>
        <dbReference type="EMBL" id="MCH4293958.1"/>
    </source>
</evidence>
<dbReference type="GO" id="GO:0015036">
    <property type="term" value="F:disulfide oxidoreductase activity"/>
    <property type="evidence" value="ECO:0007669"/>
    <property type="project" value="UniProtKB-ARBA"/>
</dbReference>
<organism evidence="4 5">
    <name type="scientific">Shewanella zhuhaiensis</name>
    <dbReference type="NCBI Taxonomy" id="2919576"/>
    <lineage>
        <taxon>Bacteria</taxon>
        <taxon>Pseudomonadati</taxon>
        <taxon>Pseudomonadota</taxon>
        <taxon>Gammaproteobacteria</taxon>
        <taxon>Alteromonadales</taxon>
        <taxon>Shewanellaceae</taxon>
        <taxon>Shewanella</taxon>
    </lineage>
</organism>
<dbReference type="SUPFAM" id="SSF52833">
    <property type="entry name" value="Thioredoxin-like"/>
    <property type="match status" value="1"/>
</dbReference>
<dbReference type="InterPro" id="IPR017937">
    <property type="entry name" value="Thioredoxin_CS"/>
</dbReference>
<proteinExistence type="predicted"/>
<dbReference type="Pfam" id="PF00578">
    <property type="entry name" value="AhpC-TSA"/>
    <property type="match status" value="1"/>
</dbReference>
<gene>
    <name evidence="4" type="ORF">MJ923_06540</name>
</gene>
<reference evidence="4 5" key="1">
    <citation type="submission" date="2022-02" db="EMBL/GenBank/DDBJ databases">
        <title>The genome sequence of Shewanella sp. 3B26.</title>
        <authorList>
            <person name="Du J."/>
        </authorList>
    </citation>
    <scope>NUCLEOTIDE SEQUENCE [LARGE SCALE GENOMIC DNA]</scope>
    <source>
        <strain evidence="4 5">3B26</strain>
    </source>
</reference>
<protein>
    <submittedName>
        <fullName evidence="4">Protein disulfide oxidoreductase</fullName>
    </submittedName>
</protein>
<dbReference type="InterPro" id="IPR050553">
    <property type="entry name" value="Thioredoxin_ResA/DsbE_sf"/>
</dbReference>
<keyword evidence="1" id="KW-0676">Redox-active center</keyword>
<dbReference type="PANTHER" id="PTHR42852">
    <property type="entry name" value="THIOL:DISULFIDE INTERCHANGE PROTEIN DSBE"/>
    <property type="match status" value="1"/>
</dbReference>
<dbReference type="AlphaFoldDB" id="A0AAJ1F027"/>
<feature type="transmembrane region" description="Helical" evidence="2">
    <location>
        <begin position="14"/>
        <end position="32"/>
    </location>
</feature>
<dbReference type="InterPro" id="IPR036249">
    <property type="entry name" value="Thioredoxin-like_sf"/>
</dbReference>
<keyword evidence="2" id="KW-0472">Membrane</keyword>
<keyword evidence="2" id="KW-0812">Transmembrane</keyword>
<evidence type="ECO:0000313" key="5">
    <source>
        <dbReference type="Proteomes" id="UP001297581"/>
    </source>
</evidence>
<dbReference type="GO" id="GO:0016209">
    <property type="term" value="F:antioxidant activity"/>
    <property type="evidence" value="ECO:0007669"/>
    <property type="project" value="InterPro"/>
</dbReference>
<dbReference type="PROSITE" id="PS00194">
    <property type="entry name" value="THIOREDOXIN_1"/>
    <property type="match status" value="1"/>
</dbReference>
<feature type="domain" description="Thioredoxin" evidence="3">
    <location>
        <begin position="35"/>
        <end position="170"/>
    </location>
</feature>
<evidence type="ECO:0000256" key="2">
    <source>
        <dbReference type="SAM" id="Phobius"/>
    </source>
</evidence>
<dbReference type="Gene3D" id="3.40.30.10">
    <property type="entry name" value="Glutaredoxin"/>
    <property type="match status" value="1"/>
</dbReference>
<dbReference type="PANTHER" id="PTHR42852:SF17">
    <property type="entry name" value="THIOREDOXIN-LIKE PROTEIN HI_1115"/>
    <property type="match status" value="1"/>
</dbReference>
<dbReference type="EMBL" id="JAKUDL010000002">
    <property type="protein sequence ID" value="MCH4293958.1"/>
    <property type="molecule type" value="Genomic_DNA"/>
</dbReference>
<evidence type="ECO:0000256" key="1">
    <source>
        <dbReference type="ARBA" id="ARBA00023284"/>
    </source>
</evidence>
<evidence type="ECO:0000259" key="3">
    <source>
        <dbReference type="PROSITE" id="PS51352"/>
    </source>
</evidence>
<keyword evidence="5" id="KW-1185">Reference proteome</keyword>
<dbReference type="RefSeq" id="WP_240590411.1">
    <property type="nucleotide sequence ID" value="NZ_JAKUDL010000002.1"/>
</dbReference>
<dbReference type="PROSITE" id="PS51352">
    <property type="entry name" value="THIOREDOXIN_2"/>
    <property type="match status" value="1"/>
</dbReference>
<keyword evidence="2" id="KW-1133">Transmembrane helix</keyword>
<dbReference type="InterPro" id="IPR000866">
    <property type="entry name" value="AhpC/TSA"/>
</dbReference>
<name>A0AAJ1F027_9GAMM</name>
<dbReference type="Proteomes" id="UP001297581">
    <property type="component" value="Unassembled WGS sequence"/>
</dbReference>
<sequence>MTDTPKPRSKAKRLMVEALIAIGLFYGISLYFQKDMLKDAAPVIAAKGVNGSSLSLPSASGKATLVYFFAKWCGACKLTSPAVASISADYPVLAIAVDSGSDAEVKAFLEAKGYGFDALNDDGALSHHFGVSGFPSLFVVDAKGQVRFVTRGVSTEPALRARLLLTELLQ</sequence>
<accession>A0AAJ1F027</accession>
<dbReference type="CDD" id="cd03011">
    <property type="entry name" value="TlpA_like_ScsD_MtbDsbE"/>
    <property type="match status" value="1"/>
</dbReference>
<dbReference type="InterPro" id="IPR013766">
    <property type="entry name" value="Thioredoxin_domain"/>
</dbReference>